<evidence type="ECO:0000256" key="3">
    <source>
        <dbReference type="SAM" id="SignalP"/>
    </source>
</evidence>
<keyword evidence="1" id="KW-0175">Coiled coil</keyword>
<evidence type="ECO:0000256" key="1">
    <source>
        <dbReference type="SAM" id="Coils"/>
    </source>
</evidence>
<reference evidence="4 5" key="1">
    <citation type="submission" date="2015-02" db="EMBL/GenBank/DDBJ databases">
        <title>Evolution of amylase-binding proteins of oral streptococcal species.</title>
        <authorList>
            <person name="Haase E.M."/>
        </authorList>
    </citation>
    <scope>NUCLEOTIDE SEQUENCE [LARGE SCALE GENOMIC DNA]</scope>
    <source>
        <strain evidence="5">UB10712</strain>
    </source>
</reference>
<evidence type="ECO:0000313" key="4">
    <source>
        <dbReference type="EMBL" id="KJQ65852.1"/>
    </source>
</evidence>
<evidence type="ECO:0000313" key="5">
    <source>
        <dbReference type="Proteomes" id="UP000033375"/>
    </source>
</evidence>
<feature type="compositionally biased region" description="Basic and acidic residues" evidence="2">
    <location>
        <begin position="37"/>
        <end position="94"/>
    </location>
</feature>
<sequence length="219" mass="25273">MKKWLFLTALTALLLGACSTENEVSQENTDKQIGFVQKEDKNSLEKAEKEKLEKEKKEKEQQEKEKKTEAERKLREEEERKKQEEERKAREEQERREAEAKQIVEQAEATVQQLENNQVQDYVAPAQAAVERVADENIKSKLVYRIGLVQNAINIRAQQAAEAEQARQAAERQATENQIVEQQESVAAGGYFKDYRGRWHRPNGQYASKKEIANAGLAW</sequence>
<gene>
    <name evidence="4" type="ORF">TZ88_00545</name>
</gene>
<evidence type="ECO:0000256" key="2">
    <source>
        <dbReference type="SAM" id="MobiDB-lite"/>
    </source>
</evidence>
<dbReference type="AlphaFoldDB" id="A0AB34SB27"/>
<feature type="chain" id="PRO_5044284353" description="Lipoprotein" evidence="3">
    <location>
        <begin position="23"/>
        <end position="219"/>
    </location>
</feature>
<feature type="region of interest" description="Disordered" evidence="2">
    <location>
        <begin position="21"/>
        <end position="94"/>
    </location>
</feature>
<keyword evidence="3" id="KW-0732">Signal</keyword>
<feature type="signal peptide" evidence="3">
    <location>
        <begin position="1"/>
        <end position="22"/>
    </location>
</feature>
<accession>A0AB34SB27</accession>
<dbReference type="EMBL" id="JYGN01000002">
    <property type="protein sequence ID" value="KJQ65852.1"/>
    <property type="molecule type" value="Genomic_DNA"/>
</dbReference>
<dbReference type="RefSeq" id="WP_045634352.1">
    <property type="nucleotide sequence ID" value="NZ_CP185264.1"/>
</dbReference>
<name>A0AB34SB27_STRGN</name>
<feature type="coiled-coil region" evidence="1">
    <location>
        <begin position="153"/>
        <end position="183"/>
    </location>
</feature>
<comment type="caution">
    <text evidence="4">The sequence shown here is derived from an EMBL/GenBank/DDBJ whole genome shotgun (WGS) entry which is preliminary data.</text>
</comment>
<protein>
    <recommendedName>
        <fullName evidence="6">Lipoprotein</fullName>
    </recommendedName>
</protein>
<evidence type="ECO:0008006" key="6">
    <source>
        <dbReference type="Google" id="ProtNLM"/>
    </source>
</evidence>
<dbReference type="Proteomes" id="UP000033375">
    <property type="component" value="Unassembled WGS sequence"/>
</dbReference>
<dbReference type="PROSITE" id="PS51257">
    <property type="entry name" value="PROKAR_LIPOPROTEIN"/>
    <property type="match status" value="1"/>
</dbReference>
<organism evidence="4 5">
    <name type="scientific">Streptococcus gordonii</name>
    <dbReference type="NCBI Taxonomy" id="1302"/>
    <lineage>
        <taxon>Bacteria</taxon>
        <taxon>Bacillati</taxon>
        <taxon>Bacillota</taxon>
        <taxon>Bacilli</taxon>
        <taxon>Lactobacillales</taxon>
        <taxon>Streptococcaceae</taxon>
        <taxon>Streptococcus</taxon>
    </lineage>
</organism>
<proteinExistence type="predicted"/>